<feature type="region of interest" description="Disordered" evidence="8">
    <location>
        <begin position="387"/>
        <end position="422"/>
    </location>
</feature>
<evidence type="ECO:0000256" key="4">
    <source>
        <dbReference type="ARBA" id="ARBA00023004"/>
    </source>
</evidence>
<dbReference type="PANTHER" id="PTHR13184:SF5">
    <property type="entry name" value="METHYLTRANSFERASE-LIKE PROTEIN 17, MITOCHONDRIAL"/>
    <property type="match status" value="1"/>
</dbReference>
<dbReference type="GO" id="GO:0046872">
    <property type="term" value="F:metal ion binding"/>
    <property type="evidence" value="ECO:0007669"/>
    <property type="project" value="UniProtKB-KW"/>
</dbReference>
<dbReference type="GO" id="GO:0005763">
    <property type="term" value="C:mitochondrial small ribosomal subunit"/>
    <property type="evidence" value="ECO:0007669"/>
    <property type="project" value="TreeGrafter"/>
</dbReference>
<keyword evidence="9" id="KW-1185">Reference proteome</keyword>
<proteinExistence type="predicted"/>
<keyword evidence="5" id="KW-0411">Iron-sulfur</keyword>
<dbReference type="GO" id="GO:0008168">
    <property type="term" value="F:methyltransferase activity"/>
    <property type="evidence" value="ECO:0007669"/>
    <property type="project" value="InterPro"/>
</dbReference>
<dbReference type="InterPro" id="IPR015324">
    <property type="entry name" value="Ribosomal_Rsm22-like"/>
</dbReference>
<evidence type="ECO:0000256" key="5">
    <source>
        <dbReference type="ARBA" id="ARBA00023014"/>
    </source>
</evidence>
<reference evidence="10" key="1">
    <citation type="submission" date="2016-11" db="UniProtKB">
        <authorList>
            <consortium name="WormBaseParasite"/>
        </authorList>
    </citation>
    <scope>IDENTIFICATION</scope>
</reference>
<dbReference type="PANTHER" id="PTHR13184">
    <property type="entry name" value="37S RIBOSOMAL PROTEIN S22"/>
    <property type="match status" value="1"/>
</dbReference>
<evidence type="ECO:0000313" key="10">
    <source>
        <dbReference type="WBParaSite" id="maker-uti_cns_0011343-snap-gene-0.2-mRNA-1"/>
    </source>
</evidence>
<feature type="compositionally biased region" description="Low complexity" evidence="8">
    <location>
        <begin position="466"/>
        <end position="476"/>
    </location>
</feature>
<evidence type="ECO:0000256" key="1">
    <source>
        <dbReference type="ARBA" id="ARBA00004173"/>
    </source>
</evidence>
<dbReference type="GO" id="GO:0051536">
    <property type="term" value="F:iron-sulfur cluster binding"/>
    <property type="evidence" value="ECO:0007669"/>
    <property type="project" value="UniProtKB-KW"/>
</dbReference>
<evidence type="ECO:0000256" key="7">
    <source>
        <dbReference type="ARBA" id="ARBA00045681"/>
    </source>
</evidence>
<evidence type="ECO:0000256" key="2">
    <source>
        <dbReference type="ARBA" id="ARBA00022723"/>
    </source>
</evidence>
<comment type="function">
    <text evidence="7">Mitochondrial ribosome (mitoribosome) assembly factor. Binds at the interface of the head and body domains of the mitochondrial small ribosomal subunit (mt-SSU), occluding the mRNA channel and preventing compaction of the head domain towards the body. Probable inactive methyltransferase: retains the characteristic folding and ability to bind S-adenosyl-L-methionine, but it probably lost its methyltransferase activity.</text>
</comment>
<organism evidence="9 10">
    <name type="scientific">Macrostomum lignano</name>
    <dbReference type="NCBI Taxonomy" id="282301"/>
    <lineage>
        <taxon>Eukaryota</taxon>
        <taxon>Metazoa</taxon>
        <taxon>Spiralia</taxon>
        <taxon>Lophotrochozoa</taxon>
        <taxon>Platyhelminthes</taxon>
        <taxon>Rhabditophora</taxon>
        <taxon>Macrostomorpha</taxon>
        <taxon>Macrostomida</taxon>
        <taxon>Macrostomidae</taxon>
        <taxon>Macrostomum</taxon>
    </lineage>
</organism>
<dbReference type="AlphaFoldDB" id="A0A1I8IBQ1"/>
<feature type="compositionally biased region" description="Polar residues" evidence="8">
    <location>
        <begin position="786"/>
        <end position="805"/>
    </location>
</feature>
<feature type="region of interest" description="Disordered" evidence="8">
    <location>
        <begin position="770"/>
        <end position="805"/>
    </location>
</feature>
<protein>
    <submittedName>
        <fullName evidence="10">Methyltransferase-like protein 17, mitochondrial</fullName>
    </submittedName>
</protein>
<feature type="region of interest" description="Disordered" evidence="8">
    <location>
        <begin position="462"/>
        <end position="499"/>
    </location>
</feature>
<dbReference type="Proteomes" id="UP000095280">
    <property type="component" value="Unplaced"/>
</dbReference>
<feature type="compositionally biased region" description="Basic and acidic residues" evidence="8">
    <location>
        <begin position="411"/>
        <end position="422"/>
    </location>
</feature>
<keyword evidence="3" id="KW-0809">Transit peptide</keyword>
<evidence type="ECO:0000256" key="6">
    <source>
        <dbReference type="ARBA" id="ARBA00023128"/>
    </source>
</evidence>
<keyword evidence="2" id="KW-0479">Metal-binding</keyword>
<name>A0A1I8IBQ1_9PLAT</name>
<dbReference type="SUPFAM" id="SSF53335">
    <property type="entry name" value="S-adenosyl-L-methionine-dependent methyltransferases"/>
    <property type="match status" value="1"/>
</dbReference>
<feature type="region of interest" description="Disordered" evidence="8">
    <location>
        <begin position="696"/>
        <end position="716"/>
    </location>
</feature>
<dbReference type="GO" id="GO:0003735">
    <property type="term" value="F:structural constituent of ribosome"/>
    <property type="evidence" value="ECO:0007669"/>
    <property type="project" value="TreeGrafter"/>
</dbReference>
<sequence length="888" mass="96298">MLDAPLKDRYTYKKEVLRRLEQRDAKKLEEMAEAGAPEEEQAMEAARQKAERLQLTPIVKRYAAADSRHTFSNRNCILYMVARLAPNYSAGVRVLYQLRKRWPEFRPRTLFDYGSGVGTSAWAANTVWPGLLREHFMVDPCSSMNSLAGLLMQDGSPRRPACFPGVFLRQFLPASVDRRYDLVTCAHSLLTLQDAGLRADTLDTLWAKVEPGGALVIIEYGNRAGFAAVAEARQHLLDNYGLADADTGRLSPVDGAHIVAPCPHDSPCPRLAKRCSFPNQYVQFRLSSQTPPEVLMDTFAYLIIAKGSPGDLALPAWPRIIETGSSRVRTDSVRRHGKDSHGQALVGLCLPNGSAGCYGFSRGNTDPDLLLVAHAAKIGDRLPALVDSETGESCPEPLPEPDWADDEGESIEDRVEESTGARDSGRQLVVVTFILLGVGRLQVGLAAAAAVAQRAHLAHRVRHGAASRLRQQQHQQADQRRRATVQQAGQRRVPRGQDAAELRSEELANRHDAVGQEQRAAAHLRWQHLGAVHVQHAVTVLLNLAATARQLCTWVAPGMLGSNGIAHAAYCCPRLPSRLISGQATTWAGSSSAPAMATFTYGSLAIKSRWKQSAQRDQVNWPADVGPGDAPAQSGLRVARAAAAHQLVVLEAEPAQRVLAAAQLADLAQDASGSLSLAPGQQPARRLRQQRRIGGIAQPGDADHHGQLESPVGQQIGHPCRAHVGQGPCDPEQIAVLAAVLLRHDLRDEHEAHQLGRVAAAHEEAQHHLPGQVGHEDGSHAAGQVQRASSTGFRPTASPSGPSSVAKQMPSCSTVCIRSLKYCRSHTSWYSLRMLRPGARKVQDSHRSGLVSLDPCPPVANLSEPSGLATRRGRLHWKSVMFTGDARL</sequence>
<evidence type="ECO:0000256" key="3">
    <source>
        <dbReference type="ARBA" id="ARBA00022946"/>
    </source>
</evidence>
<dbReference type="InterPro" id="IPR052571">
    <property type="entry name" value="Mt_RNA_Methyltransferase"/>
</dbReference>
<keyword evidence="4" id="KW-0408">Iron</keyword>
<dbReference type="Gene3D" id="3.40.50.150">
    <property type="entry name" value="Vaccinia Virus protein VP39"/>
    <property type="match status" value="1"/>
</dbReference>
<dbReference type="GO" id="GO:0006412">
    <property type="term" value="P:translation"/>
    <property type="evidence" value="ECO:0007669"/>
    <property type="project" value="InterPro"/>
</dbReference>
<dbReference type="Pfam" id="PF09243">
    <property type="entry name" value="Rsm22"/>
    <property type="match status" value="1"/>
</dbReference>
<comment type="subcellular location">
    <subcellularLocation>
        <location evidence="1">Mitochondrion</location>
    </subcellularLocation>
</comment>
<dbReference type="WBParaSite" id="maker-uti_cns_0011343-snap-gene-0.2-mRNA-1">
    <property type="protein sequence ID" value="maker-uti_cns_0011343-snap-gene-0.2-mRNA-1"/>
    <property type="gene ID" value="maker-uti_cns_0011343-snap-gene-0.2"/>
</dbReference>
<dbReference type="InterPro" id="IPR029063">
    <property type="entry name" value="SAM-dependent_MTases_sf"/>
</dbReference>
<keyword evidence="6" id="KW-0496">Mitochondrion</keyword>
<evidence type="ECO:0000313" key="9">
    <source>
        <dbReference type="Proteomes" id="UP000095280"/>
    </source>
</evidence>
<accession>A0A1I8IBQ1</accession>
<evidence type="ECO:0000256" key="8">
    <source>
        <dbReference type="SAM" id="MobiDB-lite"/>
    </source>
</evidence>